<evidence type="ECO:0000313" key="1">
    <source>
        <dbReference type="EMBL" id="GBE85895.1"/>
    </source>
</evidence>
<gene>
    <name evidence="1" type="ORF">SCP_0804190</name>
</gene>
<evidence type="ECO:0000313" key="2">
    <source>
        <dbReference type="Proteomes" id="UP000287166"/>
    </source>
</evidence>
<accession>A0A401GUI5</accession>
<dbReference type="GeneID" id="38782812"/>
<reference evidence="1 2" key="1">
    <citation type="journal article" date="2018" name="Sci. Rep.">
        <title>Genome sequence of the cauliflower mushroom Sparassis crispa (Hanabiratake) and its association with beneficial usage.</title>
        <authorList>
            <person name="Kiyama R."/>
            <person name="Furutani Y."/>
            <person name="Kawaguchi K."/>
            <person name="Nakanishi T."/>
        </authorList>
    </citation>
    <scope>NUCLEOTIDE SEQUENCE [LARGE SCALE GENOMIC DNA]</scope>
</reference>
<organism evidence="1 2">
    <name type="scientific">Sparassis crispa</name>
    <dbReference type="NCBI Taxonomy" id="139825"/>
    <lineage>
        <taxon>Eukaryota</taxon>
        <taxon>Fungi</taxon>
        <taxon>Dikarya</taxon>
        <taxon>Basidiomycota</taxon>
        <taxon>Agaricomycotina</taxon>
        <taxon>Agaricomycetes</taxon>
        <taxon>Polyporales</taxon>
        <taxon>Sparassidaceae</taxon>
        <taxon>Sparassis</taxon>
    </lineage>
</organism>
<dbReference type="Proteomes" id="UP000287166">
    <property type="component" value="Unassembled WGS sequence"/>
</dbReference>
<comment type="caution">
    <text evidence="1">The sequence shown here is derived from an EMBL/GenBank/DDBJ whole genome shotgun (WGS) entry which is preliminary data.</text>
</comment>
<dbReference type="InParanoid" id="A0A401GUI5"/>
<proteinExistence type="predicted"/>
<name>A0A401GUI5_9APHY</name>
<dbReference type="AlphaFoldDB" id="A0A401GUI5"/>
<dbReference type="RefSeq" id="XP_027616808.1">
    <property type="nucleotide sequence ID" value="XM_027761007.1"/>
</dbReference>
<sequence length="69" mass="7513">MSPSIALIRLSSMTACQNMCGEAPPQVLPLTFSLEDLFQALTLITGCDFDEAWHMVIQQLIANEAAEDA</sequence>
<protein>
    <submittedName>
        <fullName evidence="1">Uncharacterized protein</fullName>
    </submittedName>
</protein>
<dbReference type="EMBL" id="BFAD01000008">
    <property type="protein sequence ID" value="GBE85895.1"/>
    <property type="molecule type" value="Genomic_DNA"/>
</dbReference>
<keyword evidence="2" id="KW-1185">Reference proteome</keyword>